<organism evidence="1">
    <name type="scientific">Spironucleus salmonicida</name>
    <dbReference type="NCBI Taxonomy" id="348837"/>
    <lineage>
        <taxon>Eukaryota</taxon>
        <taxon>Metamonada</taxon>
        <taxon>Diplomonadida</taxon>
        <taxon>Hexamitidae</taxon>
        <taxon>Hexamitinae</taxon>
        <taxon>Spironucleus</taxon>
    </lineage>
</organism>
<dbReference type="EMBL" id="KI546166">
    <property type="protein sequence ID" value="EST42029.1"/>
    <property type="molecule type" value="Genomic_DNA"/>
</dbReference>
<sequence>MFTAREDIPLCCTLNKVEMFPTELGLDPIKEARIDQQIQSLGHKKDNIDISPYSKDQVQAFQEMTNTRISLTKLKNNREISVDTSKVHNFDLPGKNCKCLNKSHTLLKQTHKELHKQEINGFNPNFVPREMNSQNLGFDFQNYGNENNKSLTRTKLLESRKYSLKIAEEDQKKQFVESVKEQFQDSTHPFYEKDETLHYTEKFDSTKNTFNTFSCKEIENMKTYRNINKLDDKDFSQYKSLRTAKIAQEEERVNMPKITDPSTFDYSHINEQQPKKTKFATAILMEKNPDWALLRVKSTMQQDEDKPLYSSFAPDGFFRELLLPQIRVPSRNCRQVPQQLRGMVRVMQLPIVAEPTQLLDTEGDRMPGDTRVLTRPSIFE</sequence>
<proteinExistence type="predicted"/>
<dbReference type="VEuPathDB" id="GiardiaDB:SS50377_22481"/>
<gene>
    <name evidence="1" type="ORF">SS50377_18336</name>
</gene>
<reference evidence="1" key="1">
    <citation type="journal article" date="2014" name="PLoS Genet.">
        <title>The Genome of Spironucleus salmonicida Highlights a Fish Pathogen Adapted to Fluctuating Environments.</title>
        <authorList>
            <person name="Xu F."/>
            <person name="Jerlstrom-Hultqvist J."/>
            <person name="Einarsson E."/>
            <person name="Astvaldsson A."/>
            <person name="Svard S.G."/>
            <person name="Andersson J.O."/>
        </authorList>
    </citation>
    <scope>NUCLEOTIDE SEQUENCE</scope>
</reference>
<dbReference type="AlphaFoldDB" id="V6LMT2"/>
<protein>
    <submittedName>
        <fullName evidence="1">Uncharacterized protein</fullName>
    </submittedName>
</protein>
<evidence type="ECO:0000313" key="1">
    <source>
        <dbReference type="EMBL" id="EST42029.1"/>
    </source>
</evidence>
<accession>V6LMT2</accession>
<name>V6LMT2_9EUKA</name>